<accession>A0ABN8B9P0</accession>
<name>A0ABN8B9P0_CHISP</name>
<proteinExistence type="predicted"/>
<keyword evidence="3" id="KW-1185">Reference proteome</keyword>
<feature type="coiled-coil region" evidence="1">
    <location>
        <begin position="40"/>
        <end position="74"/>
    </location>
</feature>
<organism evidence="2 3">
    <name type="scientific">Chilo suppressalis</name>
    <name type="common">Asiatic rice borer moth</name>
    <dbReference type="NCBI Taxonomy" id="168631"/>
    <lineage>
        <taxon>Eukaryota</taxon>
        <taxon>Metazoa</taxon>
        <taxon>Ecdysozoa</taxon>
        <taxon>Arthropoda</taxon>
        <taxon>Hexapoda</taxon>
        <taxon>Insecta</taxon>
        <taxon>Pterygota</taxon>
        <taxon>Neoptera</taxon>
        <taxon>Endopterygota</taxon>
        <taxon>Lepidoptera</taxon>
        <taxon>Glossata</taxon>
        <taxon>Ditrysia</taxon>
        <taxon>Pyraloidea</taxon>
        <taxon>Crambidae</taxon>
        <taxon>Crambinae</taxon>
        <taxon>Chilo</taxon>
    </lineage>
</organism>
<protein>
    <submittedName>
        <fullName evidence="2">Uncharacterized protein</fullName>
    </submittedName>
</protein>
<dbReference type="EMBL" id="OU963899">
    <property type="protein sequence ID" value="CAH0406486.1"/>
    <property type="molecule type" value="Genomic_DNA"/>
</dbReference>
<keyword evidence="1" id="KW-0175">Coiled coil</keyword>
<reference evidence="2" key="1">
    <citation type="submission" date="2021-12" db="EMBL/GenBank/DDBJ databases">
        <authorList>
            <person name="King R."/>
        </authorList>
    </citation>
    <scope>NUCLEOTIDE SEQUENCE</scope>
</reference>
<evidence type="ECO:0000256" key="1">
    <source>
        <dbReference type="SAM" id="Coils"/>
    </source>
</evidence>
<evidence type="ECO:0000313" key="2">
    <source>
        <dbReference type="EMBL" id="CAH0406486.1"/>
    </source>
</evidence>
<dbReference type="Proteomes" id="UP001153292">
    <property type="component" value="Chromosome 6"/>
</dbReference>
<gene>
    <name evidence="2" type="ORF">CHILSU_LOCUS9862</name>
</gene>
<evidence type="ECO:0000313" key="3">
    <source>
        <dbReference type="Proteomes" id="UP001153292"/>
    </source>
</evidence>
<sequence>MEKMMSTQVEESKHMKEEQEKVKEIIIENNKGIEEGKGRLKVIKEMKERAGKRMEEEQKKLTELGTKIEKVRKEETYAEKVRSVPPQNKTLHSIIVASTDETLTSDQVFDAVGKSVDENGEWNEVRRVRKAKGQKVIIGYTKESEAEKLKEKIERNKILKVERAKNKYSLVIVRNVRGERKKEEVIEG</sequence>